<reference evidence="9" key="1">
    <citation type="submission" date="2017-09" db="EMBL/GenBank/DDBJ databases">
        <title>Depth-based differentiation of microbial function through sediment-hosted aquifers and enrichment of novel symbionts in the deep terrestrial subsurface.</title>
        <authorList>
            <person name="Probst A.J."/>
            <person name="Ladd B."/>
            <person name="Jarett J.K."/>
            <person name="Geller-Mcgrath D.E."/>
            <person name="Sieber C.M.K."/>
            <person name="Emerson J.B."/>
            <person name="Anantharaman K."/>
            <person name="Thomas B.C."/>
            <person name="Malmstrom R."/>
            <person name="Stieglmeier M."/>
            <person name="Klingl A."/>
            <person name="Woyke T."/>
            <person name="Ryan C.M."/>
            <person name="Banfield J.F."/>
        </authorList>
    </citation>
    <scope>NUCLEOTIDE SEQUENCE [LARGE SCALE GENOMIC DNA]</scope>
</reference>
<keyword evidence="6" id="KW-0812">Transmembrane</keyword>
<dbReference type="CDD" id="cd06782">
    <property type="entry name" value="cpPDZ_CPP-like"/>
    <property type="match status" value="1"/>
</dbReference>
<dbReference type="InterPro" id="IPR029045">
    <property type="entry name" value="ClpP/crotonase-like_dom_sf"/>
</dbReference>
<dbReference type="InterPro" id="IPR004447">
    <property type="entry name" value="Peptidase_S41A"/>
</dbReference>
<evidence type="ECO:0000313" key="8">
    <source>
        <dbReference type="EMBL" id="PIR86037.1"/>
    </source>
</evidence>
<feature type="domain" description="PDZ" evidence="7">
    <location>
        <begin position="142"/>
        <end position="224"/>
    </location>
</feature>
<evidence type="ECO:0000313" key="9">
    <source>
        <dbReference type="Proteomes" id="UP000229612"/>
    </source>
</evidence>
<dbReference type="SMART" id="SM00245">
    <property type="entry name" value="TSPc"/>
    <property type="match status" value="1"/>
</dbReference>
<protein>
    <recommendedName>
        <fullName evidence="7">PDZ domain-containing protein</fullName>
    </recommendedName>
</protein>
<dbReference type="Proteomes" id="UP000229612">
    <property type="component" value="Unassembled WGS sequence"/>
</dbReference>
<keyword evidence="4 5" id="KW-0720">Serine protease</keyword>
<dbReference type="InterPro" id="IPR055210">
    <property type="entry name" value="CtpA/B_N"/>
</dbReference>
<keyword evidence="3 5" id="KW-0378">Hydrolase</keyword>
<gene>
    <name evidence="8" type="ORF">COU14_00900</name>
</gene>
<keyword evidence="2 5" id="KW-0645">Protease</keyword>
<proteinExistence type="inferred from homology"/>
<evidence type="ECO:0000259" key="7">
    <source>
        <dbReference type="PROSITE" id="PS50106"/>
    </source>
</evidence>
<dbReference type="SMART" id="SM00228">
    <property type="entry name" value="PDZ"/>
    <property type="match status" value="1"/>
</dbReference>
<dbReference type="Pfam" id="PF03572">
    <property type="entry name" value="Peptidase_S41"/>
    <property type="match status" value="1"/>
</dbReference>
<keyword evidence="6" id="KW-0472">Membrane</keyword>
<accession>A0A2H0UI06</accession>
<evidence type="ECO:0000256" key="5">
    <source>
        <dbReference type="RuleBase" id="RU004404"/>
    </source>
</evidence>
<feature type="transmembrane region" description="Helical" evidence="6">
    <location>
        <begin position="38"/>
        <end position="58"/>
    </location>
</feature>
<evidence type="ECO:0000256" key="4">
    <source>
        <dbReference type="ARBA" id="ARBA00022825"/>
    </source>
</evidence>
<evidence type="ECO:0000256" key="2">
    <source>
        <dbReference type="ARBA" id="ARBA00022670"/>
    </source>
</evidence>
<dbReference type="NCBIfam" id="TIGR00225">
    <property type="entry name" value="prc"/>
    <property type="match status" value="1"/>
</dbReference>
<keyword evidence="6" id="KW-1133">Transmembrane helix</keyword>
<dbReference type="Pfam" id="PF22694">
    <property type="entry name" value="CtpB_N-like"/>
    <property type="match status" value="1"/>
</dbReference>
<dbReference type="Gene3D" id="3.30.750.44">
    <property type="match status" value="1"/>
</dbReference>
<dbReference type="Gene3D" id="2.30.42.10">
    <property type="match status" value="1"/>
</dbReference>
<dbReference type="GO" id="GO:0008236">
    <property type="term" value="F:serine-type peptidase activity"/>
    <property type="evidence" value="ECO:0007669"/>
    <property type="project" value="UniProtKB-KW"/>
</dbReference>
<dbReference type="SUPFAM" id="SSF50156">
    <property type="entry name" value="PDZ domain-like"/>
    <property type="match status" value="1"/>
</dbReference>
<evidence type="ECO:0000256" key="6">
    <source>
        <dbReference type="SAM" id="Phobius"/>
    </source>
</evidence>
<dbReference type="GO" id="GO:0007165">
    <property type="term" value="P:signal transduction"/>
    <property type="evidence" value="ECO:0007669"/>
    <property type="project" value="TreeGrafter"/>
</dbReference>
<dbReference type="EMBL" id="PFBG01000012">
    <property type="protein sequence ID" value="PIR86037.1"/>
    <property type="molecule type" value="Genomic_DNA"/>
</dbReference>
<dbReference type="SUPFAM" id="SSF52096">
    <property type="entry name" value="ClpP/crotonase"/>
    <property type="match status" value="1"/>
</dbReference>
<dbReference type="InterPro" id="IPR036034">
    <property type="entry name" value="PDZ_sf"/>
</dbReference>
<dbReference type="AlphaFoldDB" id="A0A2H0UI06"/>
<dbReference type="Pfam" id="PF17820">
    <property type="entry name" value="PDZ_6"/>
    <property type="match status" value="1"/>
</dbReference>
<name>A0A2H0UI06_9BACT</name>
<comment type="caution">
    <text evidence="8">The sequence shown here is derived from an EMBL/GenBank/DDBJ whole genome shotgun (WGS) entry which is preliminary data.</text>
</comment>
<dbReference type="GO" id="GO:0004175">
    <property type="term" value="F:endopeptidase activity"/>
    <property type="evidence" value="ECO:0007669"/>
    <property type="project" value="TreeGrafter"/>
</dbReference>
<dbReference type="Gene3D" id="3.90.226.10">
    <property type="entry name" value="2-enoyl-CoA Hydratase, Chain A, domain 1"/>
    <property type="match status" value="1"/>
</dbReference>
<dbReference type="PANTHER" id="PTHR32060">
    <property type="entry name" value="TAIL-SPECIFIC PROTEASE"/>
    <property type="match status" value="1"/>
</dbReference>
<evidence type="ECO:0000256" key="1">
    <source>
        <dbReference type="ARBA" id="ARBA00009179"/>
    </source>
</evidence>
<dbReference type="InterPro" id="IPR041489">
    <property type="entry name" value="PDZ_6"/>
</dbReference>
<dbReference type="GO" id="GO:0006508">
    <property type="term" value="P:proteolysis"/>
    <property type="evidence" value="ECO:0007669"/>
    <property type="project" value="UniProtKB-KW"/>
</dbReference>
<dbReference type="CDD" id="cd07560">
    <property type="entry name" value="Peptidase_S41_CPP"/>
    <property type="match status" value="1"/>
</dbReference>
<dbReference type="InterPro" id="IPR001478">
    <property type="entry name" value="PDZ"/>
</dbReference>
<sequence>MRQLLEEVLAFPIYKALCDNSPMQNEQTTKKPKNNGKLLGIGLAAMLAVAAFFSGVQFGQGGIGGESPLEASIFSFLYSKEKPDTEADLGEFWRVWNLLEEKFVTSSPTSTPDQTTKLRGAIAGMVDSYGDPYTVYMPPEDASYFAEDISGNFSGVGMEVGLRDGLITIIAPLPDSPALGAGIQTGDIITKIDDTSTDRMNVDEAVRLIRGEAGTEVTLMIYREGEVELLEKKIIRQVINIPTLDTETKDNAFVIKLYSFNGISESKMREAIAEFEQSGKNNLILDLRGNPGGFLESAVTIAGYFLPAGKVVVRENFGEGKEEDVYRTQGQKIFGLNPDNFVVLIDGGSASASEILAGALSEHGVATTIGDTTFGKGSVQELVNLPDKSALKVTIARWLTPEGVSFSEGGLEPNVYIPRTPQEVMAGEDKQMEAAIKWLKGDKSIGEKLGVNF</sequence>
<dbReference type="InterPro" id="IPR005151">
    <property type="entry name" value="Tail-specific_protease"/>
</dbReference>
<dbReference type="FunFam" id="2.30.42.10:FF:000063">
    <property type="entry name" value="Peptidase, S41 family"/>
    <property type="match status" value="1"/>
</dbReference>
<comment type="similarity">
    <text evidence="1 5">Belongs to the peptidase S41A family.</text>
</comment>
<dbReference type="PANTHER" id="PTHR32060:SF30">
    <property type="entry name" value="CARBOXY-TERMINAL PROCESSING PROTEASE CTPA"/>
    <property type="match status" value="1"/>
</dbReference>
<evidence type="ECO:0000256" key="3">
    <source>
        <dbReference type="ARBA" id="ARBA00022801"/>
    </source>
</evidence>
<dbReference type="GO" id="GO:0030288">
    <property type="term" value="C:outer membrane-bounded periplasmic space"/>
    <property type="evidence" value="ECO:0007669"/>
    <property type="project" value="TreeGrafter"/>
</dbReference>
<organism evidence="8 9">
    <name type="scientific">Candidatus Kaiserbacteria bacterium CG10_big_fil_rev_8_21_14_0_10_44_10</name>
    <dbReference type="NCBI Taxonomy" id="1974606"/>
    <lineage>
        <taxon>Bacteria</taxon>
        <taxon>Candidatus Kaiseribacteriota</taxon>
    </lineage>
</organism>
<dbReference type="PROSITE" id="PS50106">
    <property type="entry name" value="PDZ"/>
    <property type="match status" value="1"/>
</dbReference>